<dbReference type="EC" id="3.1.3.18" evidence="1"/>
<dbReference type="SFLD" id="SFLDG01135">
    <property type="entry name" value="C1.5.6:_HAD__Beta-PGM__Phospha"/>
    <property type="match status" value="1"/>
</dbReference>
<dbReference type="GO" id="GO:0005829">
    <property type="term" value="C:cytosol"/>
    <property type="evidence" value="ECO:0007669"/>
    <property type="project" value="TreeGrafter"/>
</dbReference>
<dbReference type="InterPro" id="IPR023214">
    <property type="entry name" value="HAD_sf"/>
</dbReference>
<dbReference type="GO" id="GO:0008967">
    <property type="term" value="F:phosphoglycolate phosphatase activity"/>
    <property type="evidence" value="ECO:0007669"/>
    <property type="project" value="UniProtKB-EC"/>
</dbReference>
<dbReference type="SFLD" id="SFLDG01129">
    <property type="entry name" value="C1.5:_HAD__Beta-PGM__Phosphata"/>
    <property type="match status" value="1"/>
</dbReference>
<dbReference type="SFLD" id="SFLDS00003">
    <property type="entry name" value="Haloacid_Dehalogenase"/>
    <property type="match status" value="1"/>
</dbReference>
<dbReference type="NCBIfam" id="TIGR01662">
    <property type="entry name" value="HAD-SF-IIIA"/>
    <property type="match status" value="1"/>
</dbReference>
<dbReference type="SUPFAM" id="SSF56784">
    <property type="entry name" value="HAD-like"/>
    <property type="match status" value="1"/>
</dbReference>
<dbReference type="InterPro" id="IPR036412">
    <property type="entry name" value="HAD-like_sf"/>
</dbReference>
<dbReference type="NCBIfam" id="TIGR01509">
    <property type="entry name" value="HAD-SF-IA-v3"/>
    <property type="match status" value="1"/>
</dbReference>
<dbReference type="InterPro" id="IPR023198">
    <property type="entry name" value="PGP-like_dom2"/>
</dbReference>
<protein>
    <submittedName>
        <fullName evidence="1">Phosphoglycolate phosphatase</fullName>
        <ecNumber evidence="1">3.1.3.18</ecNumber>
    </submittedName>
</protein>
<keyword evidence="1" id="KW-0378">Hydrolase</keyword>
<dbReference type="AlphaFoldDB" id="A0A644ZUC0"/>
<reference evidence="1" key="1">
    <citation type="submission" date="2019-08" db="EMBL/GenBank/DDBJ databases">
        <authorList>
            <person name="Kucharzyk K."/>
            <person name="Murdoch R.W."/>
            <person name="Higgins S."/>
            <person name="Loffler F."/>
        </authorList>
    </citation>
    <scope>NUCLEOTIDE SEQUENCE</scope>
</reference>
<dbReference type="InterPro" id="IPR041492">
    <property type="entry name" value="HAD_2"/>
</dbReference>
<organism evidence="1">
    <name type="scientific">bioreactor metagenome</name>
    <dbReference type="NCBI Taxonomy" id="1076179"/>
    <lineage>
        <taxon>unclassified sequences</taxon>
        <taxon>metagenomes</taxon>
        <taxon>ecological metagenomes</taxon>
    </lineage>
</organism>
<dbReference type="PRINTS" id="PR00413">
    <property type="entry name" value="HADHALOGNASE"/>
</dbReference>
<dbReference type="PANTHER" id="PTHR43434">
    <property type="entry name" value="PHOSPHOGLYCOLATE PHOSPHATASE"/>
    <property type="match status" value="1"/>
</dbReference>
<dbReference type="InterPro" id="IPR050155">
    <property type="entry name" value="HAD-like_hydrolase_sf"/>
</dbReference>
<dbReference type="InterPro" id="IPR006549">
    <property type="entry name" value="HAD-SF_hydro_IIIA"/>
</dbReference>
<sequence>MVKLCVFDLDGTLVNTLHDLTDSLNYALAQCGFPALTESRVAAIVGHSVNYMCEHAVPAEHKDQAQKVLGIFMERYKEHSLDRSHAYDGMVEAVEKIKAAGVTVAIASNKPHADTVKVVESLYPKDLFSLVLGRMDKFAIKPAPDVLHFIMTYFGVAPEEAVYVGDSDVDVQFAHNAGMRCVSVNWGFRSMEEILAAGATCITGDPARVPELVLNDSGKGTAC</sequence>
<dbReference type="InterPro" id="IPR006439">
    <property type="entry name" value="HAD-SF_hydro_IA"/>
</dbReference>
<name>A0A644ZUC0_9ZZZZ</name>
<evidence type="ECO:0000313" key="1">
    <source>
        <dbReference type="EMBL" id="MPM44570.1"/>
    </source>
</evidence>
<accession>A0A644ZUC0</accession>
<dbReference type="Gene3D" id="3.40.50.1000">
    <property type="entry name" value="HAD superfamily/HAD-like"/>
    <property type="match status" value="1"/>
</dbReference>
<gene>
    <name evidence="1" type="primary">gph_48</name>
    <name evidence="1" type="ORF">SDC9_91249</name>
</gene>
<dbReference type="Gene3D" id="1.10.150.240">
    <property type="entry name" value="Putative phosphatase, domain 2"/>
    <property type="match status" value="1"/>
</dbReference>
<proteinExistence type="predicted"/>
<dbReference type="GO" id="GO:0006281">
    <property type="term" value="P:DNA repair"/>
    <property type="evidence" value="ECO:0007669"/>
    <property type="project" value="TreeGrafter"/>
</dbReference>
<dbReference type="PANTHER" id="PTHR43434:SF1">
    <property type="entry name" value="PHOSPHOGLYCOLATE PHOSPHATASE"/>
    <property type="match status" value="1"/>
</dbReference>
<dbReference type="EMBL" id="VSSQ01010528">
    <property type="protein sequence ID" value="MPM44570.1"/>
    <property type="molecule type" value="Genomic_DNA"/>
</dbReference>
<dbReference type="Pfam" id="PF13419">
    <property type="entry name" value="HAD_2"/>
    <property type="match status" value="1"/>
</dbReference>
<comment type="caution">
    <text evidence="1">The sequence shown here is derived from an EMBL/GenBank/DDBJ whole genome shotgun (WGS) entry which is preliminary data.</text>
</comment>